<dbReference type="Proteomes" id="UP000184330">
    <property type="component" value="Unassembled WGS sequence"/>
</dbReference>
<name>A0A1L7XUI6_9HELO</name>
<evidence type="ECO:0000313" key="3">
    <source>
        <dbReference type="Proteomes" id="UP000184330"/>
    </source>
</evidence>
<evidence type="ECO:0000313" key="2">
    <source>
        <dbReference type="EMBL" id="CZR68694.1"/>
    </source>
</evidence>
<organism evidence="2 3">
    <name type="scientific">Phialocephala subalpina</name>
    <dbReference type="NCBI Taxonomy" id="576137"/>
    <lineage>
        <taxon>Eukaryota</taxon>
        <taxon>Fungi</taxon>
        <taxon>Dikarya</taxon>
        <taxon>Ascomycota</taxon>
        <taxon>Pezizomycotina</taxon>
        <taxon>Leotiomycetes</taxon>
        <taxon>Helotiales</taxon>
        <taxon>Mollisiaceae</taxon>
        <taxon>Phialocephala</taxon>
        <taxon>Phialocephala fortinii species complex</taxon>
    </lineage>
</organism>
<sequence>MAALPTAHRFLLEIDSELSRSPSDNNGLIASTNVSATNRSLATSRARTANNVIVAAKKIIALKQFFVAKNKIGTLNALSLDQPKEAGKKFVRVLLASKGVDVPTRPGQLPDYLEDRGLVYVLYGMDLAILPKDLVDNCPQMVAAPKPKKKIAGWTTAQTQALIYYIEKRIREVKAGPTGNDRRKFASITDQINACSEIVDGRTVKFPQRTWVAIDTKIKKDGTVKTRCNALLKTTLADMGRSDYTAKDMPAKRVWGGVTTDGNAAEGEAVAIEQDYDEEEYEDGEEEYDDGEEEELRIGDDEAGSFGPVAQRA</sequence>
<dbReference type="AlphaFoldDB" id="A0A1L7XUI6"/>
<keyword evidence="3" id="KW-1185">Reference proteome</keyword>
<accession>A0A1L7XUI6</accession>
<evidence type="ECO:0000256" key="1">
    <source>
        <dbReference type="SAM" id="MobiDB-lite"/>
    </source>
</evidence>
<dbReference type="EMBL" id="FJOG01000058">
    <property type="protein sequence ID" value="CZR68694.1"/>
    <property type="molecule type" value="Genomic_DNA"/>
</dbReference>
<reference evidence="2 3" key="1">
    <citation type="submission" date="2016-03" db="EMBL/GenBank/DDBJ databases">
        <authorList>
            <person name="Ploux O."/>
        </authorList>
    </citation>
    <scope>NUCLEOTIDE SEQUENCE [LARGE SCALE GENOMIC DNA]</scope>
    <source>
        <strain evidence="2 3">UAMH 11012</strain>
    </source>
</reference>
<protein>
    <submittedName>
        <fullName evidence="2">Uncharacterized protein</fullName>
    </submittedName>
</protein>
<proteinExistence type="predicted"/>
<dbReference type="OrthoDB" id="10568842at2759"/>
<feature type="compositionally biased region" description="Acidic residues" evidence="1">
    <location>
        <begin position="274"/>
        <end position="295"/>
    </location>
</feature>
<gene>
    <name evidence="2" type="ORF">PAC_18593</name>
</gene>
<feature type="region of interest" description="Disordered" evidence="1">
    <location>
        <begin position="257"/>
        <end position="313"/>
    </location>
</feature>